<proteinExistence type="predicted"/>
<organism evidence="2 3">
    <name type="scientific">Aspergillus avenaceus</name>
    <dbReference type="NCBI Taxonomy" id="36643"/>
    <lineage>
        <taxon>Eukaryota</taxon>
        <taxon>Fungi</taxon>
        <taxon>Dikarya</taxon>
        <taxon>Ascomycota</taxon>
        <taxon>Pezizomycotina</taxon>
        <taxon>Eurotiomycetes</taxon>
        <taxon>Eurotiomycetidae</taxon>
        <taxon>Eurotiales</taxon>
        <taxon>Aspergillaceae</taxon>
        <taxon>Aspergillus</taxon>
        <taxon>Aspergillus subgen. Circumdati</taxon>
    </lineage>
</organism>
<keyword evidence="3" id="KW-1185">Reference proteome</keyword>
<evidence type="ECO:0000313" key="2">
    <source>
        <dbReference type="EMBL" id="KAE8153561.1"/>
    </source>
</evidence>
<gene>
    <name evidence="2" type="ORF">BDV25DRAFT_149089</name>
</gene>
<feature type="transmembrane region" description="Helical" evidence="1">
    <location>
        <begin position="178"/>
        <end position="200"/>
    </location>
</feature>
<reference evidence="2 3" key="1">
    <citation type="submission" date="2019-04" db="EMBL/GenBank/DDBJ databases">
        <title>Friends and foes A comparative genomics study of 23 Aspergillus species from section Flavi.</title>
        <authorList>
            <consortium name="DOE Joint Genome Institute"/>
            <person name="Kjaerbolling I."/>
            <person name="Vesth T."/>
            <person name="Frisvad J.C."/>
            <person name="Nybo J.L."/>
            <person name="Theobald S."/>
            <person name="Kildgaard S."/>
            <person name="Isbrandt T."/>
            <person name="Kuo A."/>
            <person name="Sato A."/>
            <person name="Lyhne E.K."/>
            <person name="Kogle M.E."/>
            <person name="Wiebenga A."/>
            <person name="Kun R.S."/>
            <person name="Lubbers R.J."/>
            <person name="Makela M.R."/>
            <person name="Barry K."/>
            <person name="Chovatia M."/>
            <person name="Clum A."/>
            <person name="Daum C."/>
            <person name="Haridas S."/>
            <person name="He G."/>
            <person name="LaButti K."/>
            <person name="Lipzen A."/>
            <person name="Mondo S."/>
            <person name="Riley R."/>
            <person name="Salamov A."/>
            <person name="Simmons B.A."/>
            <person name="Magnuson J.K."/>
            <person name="Henrissat B."/>
            <person name="Mortensen U.H."/>
            <person name="Larsen T.O."/>
            <person name="Devries R.P."/>
            <person name="Grigoriev I.V."/>
            <person name="Machida M."/>
            <person name="Baker S.E."/>
            <person name="Andersen M.R."/>
        </authorList>
    </citation>
    <scope>NUCLEOTIDE SEQUENCE [LARGE SCALE GENOMIC DNA]</scope>
    <source>
        <strain evidence="2 3">IBT 18842</strain>
    </source>
</reference>
<name>A0A5N6U5Z3_ASPAV</name>
<protein>
    <submittedName>
        <fullName evidence="2">Uncharacterized protein</fullName>
    </submittedName>
</protein>
<evidence type="ECO:0000313" key="3">
    <source>
        <dbReference type="Proteomes" id="UP000325780"/>
    </source>
</evidence>
<dbReference type="Pfam" id="PF11374">
    <property type="entry name" value="DUF3176"/>
    <property type="match status" value="1"/>
</dbReference>
<dbReference type="AlphaFoldDB" id="A0A5N6U5Z3"/>
<dbReference type="Proteomes" id="UP000325780">
    <property type="component" value="Unassembled WGS sequence"/>
</dbReference>
<sequence length="846" mass="92299">MTTTSWSPSSTSSFLPLTTTFTPPASCQRQLHSIPTQTFSDTTYFYYHLDYANDTACMPSGWSPTSYYSPGRCPGGYTVATTSLSIINNTRTDTWANCCPTGFSNNKSPNAPPYDMTEACTSSASSSATSTGSMTQSFDGQIGADPVRIIWRSEDFSPSSANAQGGHASLSNDAKAGIGIGVTLGVFIIFICALTSFYLFRKRNQRPATNYTLVQVSKDEEKVQRSSSAQNVPSNRSPWLTLGFDSWIYESIAVCFSIACLVAIVCILQIYDGQLSPNLPSDITLNTVISVLATVSKSSLVYAVGECIGQLRWISFRQSRRPLTDVQLYDSASRGPWGSLLIIFRDKCRSLVTVGAFIVILALAFDPFVQQIISYPVLPTLRHSEQAAVAQSRYLLPDPSNDTDLTNAVNSGIWADSVPLDLSCPTGNCTWPQFQSVEMCSRCADVDPSRVVLSGWNFSSFDDKIRSDQNIPVQISIENGTQSNFSTLVSWRLTGFYHALVPKNIYWIADVQSYGSTIVMPTQGGSKTVAGIEDPVIVVAHAELDLPRQWLSNETDLASAVKVTEASECAMSFCAREYNVSVTNGVGSVQVVDEDFGSFYLPDSMGGQLCWKPSSSPTTNWNKTGQEETGGEADPVNYEFCGVNPSYYYDTLPLSGTMSWNYELQTNFSDNSTSWLHVTSSPLNPSSFDIWRAYYVGLEPVLDMVAASISKLARNYSNNPIYGVVSTQEPYVAVNWPWLTLPIVLLVTGTLLLVSTALSTTRGGVSLWKSSILPLLFHGLESEWVTRDMVNERGPCESASEMDQVAGGLMVDLGPSKEGGKTVLRGDPQSIENGPVDGVLVRRRSF</sequence>
<dbReference type="PANTHER" id="PTHR35394:SF5">
    <property type="entry name" value="DUF3176 DOMAIN-CONTAINING PROTEIN"/>
    <property type="match status" value="1"/>
</dbReference>
<feature type="transmembrane region" description="Helical" evidence="1">
    <location>
        <begin position="351"/>
        <end position="369"/>
    </location>
</feature>
<evidence type="ECO:0000256" key="1">
    <source>
        <dbReference type="SAM" id="Phobius"/>
    </source>
</evidence>
<accession>A0A5N6U5Z3</accession>
<dbReference type="EMBL" id="ML742037">
    <property type="protein sequence ID" value="KAE8153561.1"/>
    <property type="molecule type" value="Genomic_DNA"/>
</dbReference>
<keyword evidence="1" id="KW-0472">Membrane</keyword>
<keyword evidence="1" id="KW-0812">Transmembrane</keyword>
<dbReference type="PANTHER" id="PTHR35394">
    <property type="entry name" value="DUF3176 DOMAIN-CONTAINING PROTEIN"/>
    <property type="match status" value="1"/>
</dbReference>
<keyword evidence="1" id="KW-1133">Transmembrane helix</keyword>
<feature type="transmembrane region" description="Helical" evidence="1">
    <location>
        <begin position="283"/>
        <end position="304"/>
    </location>
</feature>
<feature type="transmembrane region" description="Helical" evidence="1">
    <location>
        <begin position="247"/>
        <end position="271"/>
    </location>
</feature>
<dbReference type="InterPro" id="IPR021514">
    <property type="entry name" value="DUF3176"/>
</dbReference>
<dbReference type="OrthoDB" id="5376804at2759"/>